<gene>
    <name evidence="5" type="ORF">H0H81_002086</name>
</gene>
<evidence type="ECO:0000256" key="3">
    <source>
        <dbReference type="ARBA" id="ARBA00022840"/>
    </source>
</evidence>
<dbReference type="EMBL" id="JABCKI010005785">
    <property type="protein sequence ID" value="KAG5638052.1"/>
    <property type="molecule type" value="Genomic_DNA"/>
</dbReference>
<protein>
    <submittedName>
        <fullName evidence="5">Uncharacterized protein</fullName>
    </submittedName>
</protein>
<dbReference type="NCBIfam" id="NF040713">
    <property type="entry name" value="ZapE"/>
    <property type="match status" value="1"/>
</dbReference>
<evidence type="ECO:0000313" key="6">
    <source>
        <dbReference type="Proteomes" id="UP000717328"/>
    </source>
</evidence>
<feature type="compositionally biased region" description="Basic residues" evidence="4">
    <location>
        <begin position="658"/>
        <end position="668"/>
    </location>
</feature>
<sequence length="668" mass="74773">MPCLVACRAQAISFISLARDTRGNTLVHARRSYFPSVTAHAQAEDPVKAPDPGSGLPVQLDLLERYRALISLGKIQYDEEQVRVVMQLRRLQKDLVEYAPPSVVSGHLRPHTTMNASQKDPTTSWWTYSAEEETDVDSKALVRQLNFSEEIASLDTPKGLLLTGPPGAGKSFLVDTWFAALPTRFKARKHYNQFVLELYRAVWEETQRRMAASTRSAAATTKLHHPERGASWTRSLREHWRGLVQSGAAPIKWPRAPSPGITPDPPMAFTIARRLVLRHWLLVFDEVQLLDVSSAVLLADVLAWYWRLGGVVVGTSNKVPDDLYRNGVQRERLEPFVEALKVRCPVLVMGSKKDWRQEKSGDGQGRTWFVGEEGAIAFDIAIENIKKRGAKSGLTTLNVFGRTLSVPWSSGDACMFKFSELCNETLGPADYITLASNFRIIIITDIPVLKLSEKDQARRFIAFIDAVYESRCRLVCRADSDPEHMFFPEALLPEHQSSTSEDMIMAESVMETQEKYRPNVSSYNAPEMAEAPVSPGQHPLTTVLGQDEQFAFKRALSRLVEMTSASYGKNDLDTWTPLHPSARKWETKATGNPQAIAFPPRVMGQDDIPGESDFAEEAAYPSDVMNLKRPSAPRLSADHVWGVREDWGPGAGAWGRSNSRHHRERSPK</sequence>
<dbReference type="Proteomes" id="UP000717328">
    <property type="component" value="Unassembled WGS sequence"/>
</dbReference>
<dbReference type="GO" id="GO:0016887">
    <property type="term" value="F:ATP hydrolysis activity"/>
    <property type="evidence" value="ECO:0007669"/>
    <property type="project" value="InterPro"/>
</dbReference>
<dbReference type="SUPFAM" id="SSF52540">
    <property type="entry name" value="P-loop containing nucleoside triphosphate hydrolases"/>
    <property type="match status" value="1"/>
</dbReference>
<accession>A0A9P7G051</accession>
<dbReference type="GO" id="GO:0005524">
    <property type="term" value="F:ATP binding"/>
    <property type="evidence" value="ECO:0007669"/>
    <property type="project" value="UniProtKB-KW"/>
</dbReference>
<keyword evidence="3" id="KW-0067">ATP-binding</keyword>
<proteinExistence type="inferred from homology"/>
<dbReference type="InterPro" id="IPR027417">
    <property type="entry name" value="P-loop_NTPase"/>
</dbReference>
<dbReference type="AlphaFoldDB" id="A0A9P7G051"/>
<reference evidence="5" key="1">
    <citation type="submission" date="2021-02" db="EMBL/GenBank/DDBJ databases">
        <authorList>
            <person name="Nieuwenhuis M."/>
            <person name="Van De Peppel L.J.J."/>
        </authorList>
    </citation>
    <scope>NUCLEOTIDE SEQUENCE</scope>
    <source>
        <strain evidence="5">D49</strain>
    </source>
</reference>
<evidence type="ECO:0000256" key="1">
    <source>
        <dbReference type="ARBA" id="ARBA00010322"/>
    </source>
</evidence>
<evidence type="ECO:0000256" key="2">
    <source>
        <dbReference type="ARBA" id="ARBA00022741"/>
    </source>
</evidence>
<dbReference type="OrthoDB" id="2193432at2759"/>
<dbReference type="Pfam" id="PF03969">
    <property type="entry name" value="AFG1_ATPase"/>
    <property type="match status" value="1"/>
</dbReference>
<name>A0A9P7G051_9AGAR</name>
<dbReference type="PANTHER" id="PTHR12169:SF2">
    <property type="entry name" value="AFG1P"/>
    <property type="match status" value="1"/>
</dbReference>
<comment type="similarity">
    <text evidence="1">Belongs to the AFG1 ATPase family.</text>
</comment>
<reference evidence="5" key="2">
    <citation type="submission" date="2021-10" db="EMBL/GenBank/DDBJ databases">
        <title>Phylogenomics reveals ancestral predisposition of the termite-cultivated fungus Termitomyces towards a domesticated lifestyle.</title>
        <authorList>
            <person name="Auxier B."/>
            <person name="Grum-Grzhimaylo A."/>
            <person name="Cardenas M.E."/>
            <person name="Lodge J.D."/>
            <person name="Laessoe T."/>
            <person name="Pedersen O."/>
            <person name="Smith M.E."/>
            <person name="Kuyper T.W."/>
            <person name="Franco-Molano E.A."/>
            <person name="Baroni T.J."/>
            <person name="Aanen D.K."/>
        </authorList>
    </citation>
    <scope>NUCLEOTIDE SEQUENCE</scope>
    <source>
        <strain evidence="5">D49</strain>
    </source>
</reference>
<dbReference type="PANTHER" id="PTHR12169">
    <property type="entry name" value="ATPASE N2B"/>
    <property type="match status" value="1"/>
</dbReference>
<keyword evidence="2" id="KW-0547">Nucleotide-binding</keyword>
<organism evidence="5 6">
    <name type="scientific">Sphagnurus paluster</name>
    <dbReference type="NCBI Taxonomy" id="117069"/>
    <lineage>
        <taxon>Eukaryota</taxon>
        <taxon>Fungi</taxon>
        <taxon>Dikarya</taxon>
        <taxon>Basidiomycota</taxon>
        <taxon>Agaricomycotina</taxon>
        <taxon>Agaricomycetes</taxon>
        <taxon>Agaricomycetidae</taxon>
        <taxon>Agaricales</taxon>
        <taxon>Tricholomatineae</taxon>
        <taxon>Lyophyllaceae</taxon>
        <taxon>Sphagnurus</taxon>
    </lineage>
</organism>
<evidence type="ECO:0000256" key="4">
    <source>
        <dbReference type="SAM" id="MobiDB-lite"/>
    </source>
</evidence>
<evidence type="ECO:0000313" key="5">
    <source>
        <dbReference type="EMBL" id="KAG5638052.1"/>
    </source>
</evidence>
<dbReference type="InterPro" id="IPR005654">
    <property type="entry name" value="ATPase_AFG1-like"/>
</dbReference>
<dbReference type="Gene3D" id="3.40.50.300">
    <property type="entry name" value="P-loop containing nucleotide triphosphate hydrolases"/>
    <property type="match status" value="1"/>
</dbReference>
<keyword evidence="6" id="KW-1185">Reference proteome</keyword>
<comment type="caution">
    <text evidence="5">The sequence shown here is derived from an EMBL/GenBank/DDBJ whole genome shotgun (WGS) entry which is preliminary data.</text>
</comment>
<feature type="region of interest" description="Disordered" evidence="4">
    <location>
        <begin position="647"/>
        <end position="668"/>
    </location>
</feature>
<dbReference type="GO" id="GO:0005739">
    <property type="term" value="C:mitochondrion"/>
    <property type="evidence" value="ECO:0007669"/>
    <property type="project" value="TreeGrafter"/>
</dbReference>